<evidence type="ECO:0000313" key="12">
    <source>
        <dbReference type="Proteomes" id="UP001595710"/>
    </source>
</evidence>
<dbReference type="Gene3D" id="3.10.20.310">
    <property type="entry name" value="membrane protein fhac"/>
    <property type="match status" value="1"/>
</dbReference>
<evidence type="ECO:0000256" key="4">
    <source>
        <dbReference type="ARBA" id="ARBA00022618"/>
    </source>
</evidence>
<organism evidence="11 12">
    <name type="scientific">Reinekea marina</name>
    <dbReference type="NCBI Taxonomy" id="1310421"/>
    <lineage>
        <taxon>Bacteria</taxon>
        <taxon>Pseudomonadati</taxon>
        <taxon>Pseudomonadota</taxon>
        <taxon>Gammaproteobacteria</taxon>
        <taxon>Oceanospirillales</taxon>
        <taxon>Saccharospirillaceae</taxon>
        <taxon>Reinekea</taxon>
    </lineage>
</organism>
<evidence type="ECO:0000259" key="10">
    <source>
        <dbReference type="PROSITE" id="PS51779"/>
    </source>
</evidence>
<dbReference type="EMBL" id="JBHRYN010000008">
    <property type="protein sequence ID" value="MFC3701246.1"/>
    <property type="molecule type" value="Genomic_DNA"/>
</dbReference>
<feature type="domain" description="POTRA" evidence="10">
    <location>
        <begin position="38"/>
        <end position="107"/>
    </location>
</feature>
<sequence>MNLRPLLKPAGVGLVLILLVSALVVAGSKIGGMHWTPMPVENVELSTVLVYQSNESFEVVAKPFIGKSLLTTDVDEVREVIQSLPWIRSAAVGKKWPNSLVVDVTEYQPVAIWNGQRVLNSEGLALEQPVVEMELATLNGPEQSALEVMEHYLQFSRVIDSVDAQVKKVTLHSRGAWELEITYAIEIALGDRNVLERSRRVVDVIRAHDEIKTIKSIDARYPNGVAIAYHEIEEIEVQQ</sequence>
<comment type="function">
    <text evidence="9">Essential cell division protein. May link together the upstream cell division proteins, which are predominantly cytoplasmic, with the downstream cell division proteins, which are predominantly periplasmic. May control correct divisome assembly.</text>
</comment>
<dbReference type="InterPro" id="IPR005548">
    <property type="entry name" value="Cell_div_FtsQ/DivIB_C"/>
</dbReference>
<gene>
    <name evidence="9" type="primary">ftsQ</name>
    <name evidence="11" type="ORF">ACFOND_06285</name>
</gene>
<dbReference type="PANTHER" id="PTHR35851">
    <property type="entry name" value="CELL DIVISION PROTEIN FTSQ"/>
    <property type="match status" value="1"/>
</dbReference>
<keyword evidence="5 9" id="KW-0812">Transmembrane</keyword>
<keyword evidence="3 9" id="KW-0997">Cell inner membrane</keyword>
<comment type="subcellular location">
    <subcellularLocation>
        <location evidence="9">Cell inner membrane</location>
        <topology evidence="9">Single-pass type II membrane protein</topology>
    </subcellularLocation>
    <subcellularLocation>
        <location evidence="1">Membrane</location>
    </subcellularLocation>
    <text evidence="9">Localizes to the division septum.</text>
</comment>
<evidence type="ECO:0000256" key="5">
    <source>
        <dbReference type="ARBA" id="ARBA00022692"/>
    </source>
</evidence>
<dbReference type="RefSeq" id="WP_377362524.1">
    <property type="nucleotide sequence ID" value="NZ_JBHRYN010000008.1"/>
</dbReference>
<keyword evidence="12" id="KW-1185">Reference proteome</keyword>
<dbReference type="Gene3D" id="3.40.50.11690">
    <property type="entry name" value="Cell division protein FtsQ/DivIB"/>
    <property type="match status" value="1"/>
</dbReference>
<keyword evidence="6 9" id="KW-1133">Transmembrane helix</keyword>
<dbReference type="Pfam" id="PF08478">
    <property type="entry name" value="POTRA_1"/>
    <property type="match status" value="1"/>
</dbReference>
<evidence type="ECO:0000256" key="9">
    <source>
        <dbReference type="HAMAP-Rule" id="MF_00911"/>
    </source>
</evidence>
<keyword evidence="7 9" id="KW-0472">Membrane</keyword>
<dbReference type="PANTHER" id="PTHR35851:SF1">
    <property type="entry name" value="CELL DIVISION PROTEIN FTSQ"/>
    <property type="match status" value="1"/>
</dbReference>
<dbReference type="InterPro" id="IPR026579">
    <property type="entry name" value="FtsQ"/>
</dbReference>
<keyword evidence="2 9" id="KW-1003">Cell membrane</keyword>
<dbReference type="HAMAP" id="MF_00911">
    <property type="entry name" value="FtsQ_subfam"/>
    <property type="match status" value="1"/>
</dbReference>
<comment type="caution">
    <text evidence="11">The sequence shown here is derived from an EMBL/GenBank/DDBJ whole genome shotgun (WGS) entry which is preliminary data.</text>
</comment>
<evidence type="ECO:0000256" key="8">
    <source>
        <dbReference type="ARBA" id="ARBA00023306"/>
    </source>
</evidence>
<accession>A0ABV7WPM7</accession>
<evidence type="ECO:0000256" key="3">
    <source>
        <dbReference type="ARBA" id="ARBA00022519"/>
    </source>
</evidence>
<evidence type="ECO:0000256" key="2">
    <source>
        <dbReference type="ARBA" id="ARBA00022475"/>
    </source>
</evidence>
<dbReference type="InterPro" id="IPR034746">
    <property type="entry name" value="POTRA"/>
</dbReference>
<evidence type="ECO:0000313" key="11">
    <source>
        <dbReference type="EMBL" id="MFC3701246.1"/>
    </source>
</evidence>
<protein>
    <recommendedName>
        <fullName evidence="9">Cell division protein FtsQ</fullName>
    </recommendedName>
</protein>
<evidence type="ECO:0000256" key="1">
    <source>
        <dbReference type="ARBA" id="ARBA00004370"/>
    </source>
</evidence>
<proteinExistence type="inferred from homology"/>
<name>A0ABV7WPM7_9GAMM</name>
<comment type="similarity">
    <text evidence="9">Belongs to the FtsQ/DivIB family. FtsQ subfamily.</text>
</comment>
<keyword evidence="4 9" id="KW-0132">Cell division</keyword>
<dbReference type="Proteomes" id="UP001595710">
    <property type="component" value="Unassembled WGS sequence"/>
</dbReference>
<dbReference type="GO" id="GO:0051301">
    <property type="term" value="P:cell division"/>
    <property type="evidence" value="ECO:0007669"/>
    <property type="project" value="UniProtKB-KW"/>
</dbReference>
<reference evidence="12" key="1">
    <citation type="journal article" date="2019" name="Int. J. Syst. Evol. Microbiol.">
        <title>The Global Catalogue of Microorganisms (GCM) 10K type strain sequencing project: providing services to taxonomists for standard genome sequencing and annotation.</title>
        <authorList>
            <consortium name="The Broad Institute Genomics Platform"/>
            <consortium name="The Broad Institute Genome Sequencing Center for Infectious Disease"/>
            <person name="Wu L."/>
            <person name="Ma J."/>
        </authorList>
    </citation>
    <scope>NUCLEOTIDE SEQUENCE [LARGE SCALE GENOMIC DNA]</scope>
    <source>
        <strain evidence="12">CECT 8288</strain>
    </source>
</reference>
<dbReference type="InterPro" id="IPR013685">
    <property type="entry name" value="POTRA_FtsQ_type"/>
</dbReference>
<evidence type="ECO:0000256" key="7">
    <source>
        <dbReference type="ARBA" id="ARBA00023136"/>
    </source>
</evidence>
<dbReference type="Pfam" id="PF03799">
    <property type="entry name" value="FtsQ_DivIB_C"/>
    <property type="match status" value="1"/>
</dbReference>
<evidence type="ECO:0000256" key="6">
    <source>
        <dbReference type="ARBA" id="ARBA00022989"/>
    </source>
</evidence>
<dbReference type="InterPro" id="IPR045335">
    <property type="entry name" value="FtsQ_C_sf"/>
</dbReference>
<keyword evidence="8 9" id="KW-0131">Cell cycle</keyword>
<dbReference type="PROSITE" id="PS51779">
    <property type="entry name" value="POTRA"/>
    <property type="match status" value="1"/>
</dbReference>
<comment type="subunit">
    <text evidence="9">Part of a complex composed of FtsB, FtsL and FtsQ.</text>
</comment>